<organism evidence="2 3">
    <name type="scientific">Neobacillus thermocopriae</name>
    <dbReference type="NCBI Taxonomy" id="1215031"/>
    <lineage>
        <taxon>Bacteria</taxon>
        <taxon>Bacillati</taxon>
        <taxon>Bacillota</taxon>
        <taxon>Bacilli</taxon>
        <taxon>Bacillales</taxon>
        <taxon>Bacillaceae</taxon>
        <taxon>Neobacillus</taxon>
    </lineage>
</organism>
<protein>
    <submittedName>
        <fullName evidence="2">GNAT family N-acetyltransferase</fullName>
    </submittedName>
</protein>
<dbReference type="Gene3D" id="3.40.630.30">
    <property type="match status" value="1"/>
</dbReference>
<name>A0A6B3TQJ0_9BACI</name>
<dbReference type="SUPFAM" id="SSF55729">
    <property type="entry name" value="Acyl-CoA N-acyltransferases (Nat)"/>
    <property type="match status" value="1"/>
</dbReference>
<evidence type="ECO:0000259" key="1">
    <source>
        <dbReference type="PROSITE" id="PS51186"/>
    </source>
</evidence>
<dbReference type="InterPro" id="IPR016181">
    <property type="entry name" value="Acyl_CoA_acyltransferase"/>
</dbReference>
<dbReference type="Pfam" id="PF00583">
    <property type="entry name" value="Acetyltransf_1"/>
    <property type="match status" value="1"/>
</dbReference>
<proteinExistence type="predicted"/>
<keyword evidence="3" id="KW-1185">Reference proteome</keyword>
<dbReference type="RefSeq" id="WP_163251712.1">
    <property type="nucleotide sequence ID" value="NZ_JAAIUV010000012.1"/>
</dbReference>
<evidence type="ECO:0000313" key="2">
    <source>
        <dbReference type="EMBL" id="NEX79083.1"/>
    </source>
</evidence>
<dbReference type="CDD" id="cd04301">
    <property type="entry name" value="NAT_SF"/>
    <property type="match status" value="1"/>
</dbReference>
<comment type="caution">
    <text evidence="2">The sequence shown here is derived from an EMBL/GenBank/DDBJ whole genome shotgun (WGS) entry which is preliminary data.</text>
</comment>
<feature type="domain" description="N-acetyltransferase" evidence="1">
    <location>
        <begin position="24"/>
        <end position="178"/>
    </location>
</feature>
<dbReference type="GO" id="GO:0016747">
    <property type="term" value="F:acyltransferase activity, transferring groups other than amino-acyl groups"/>
    <property type="evidence" value="ECO:0007669"/>
    <property type="project" value="InterPro"/>
</dbReference>
<dbReference type="EMBL" id="JAAIUV010000012">
    <property type="protein sequence ID" value="NEX79083.1"/>
    <property type="molecule type" value="Genomic_DNA"/>
</dbReference>
<reference evidence="2" key="1">
    <citation type="submission" date="2020-02" db="EMBL/GenBank/DDBJ databases">
        <title>Bacillus sedimentmangrovi sp. nov., isolated from sediment of the mangrove ecosystem.</title>
        <authorList>
            <person name="Liu G."/>
        </authorList>
    </citation>
    <scope>NUCLEOTIDE SEQUENCE [LARGE SCALE GENOMIC DNA]</scope>
    <source>
        <strain evidence="2">SgZ-7</strain>
    </source>
</reference>
<sequence>MMDDVMIIKPTKEDIKSAYDVFEVSIRDAFEKEGLGDLKEDILAEIENKRNLFSYSLDNKDLDVFFLVAKLDERVIGTISFGPCGTDIKKCTNHELDAIGELGSLYVLPHYQGQGVGSILIHAMIKHLHELGIEQFCLDSGYKRAQRKWLRKFGEPYKIVKDYWGKDFDHMVWLCKVNDYV</sequence>
<dbReference type="InterPro" id="IPR000182">
    <property type="entry name" value="GNAT_dom"/>
</dbReference>
<accession>A0A6B3TQJ0</accession>
<keyword evidence="2" id="KW-0808">Transferase</keyword>
<gene>
    <name evidence="2" type="ORF">G4Z05_09310</name>
</gene>
<evidence type="ECO:0000313" key="3">
    <source>
        <dbReference type="Proteomes" id="UP000481621"/>
    </source>
</evidence>
<dbReference type="PROSITE" id="PS51186">
    <property type="entry name" value="GNAT"/>
    <property type="match status" value="1"/>
</dbReference>
<dbReference type="Proteomes" id="UP000481621">
    <property type="component" value="Unassembled WGS sequence"/>
</dbReference>
<dbReference type="AlphaFoldDB" id="A0A6B3TQJ0"/>